<keyword evidence="3" id="KW-0472">Membrane</keyword>
<dbReference type="EMBL" id="CP014167">
    <property type="protein sequence ID" value="ANS75354.1"/>
    <property type="molecule type" value="Genomic_DNA"/>
</dbReference>
<dbReference type="InterPro" id="IPR013974">
    <property type="entry name" value="SAF"/>
</dbReference>
<feature type="transmembrane region" description="Helical" evidence="3">
    <location>
        <begin position="12"/>
        <end position="34"/>
    </location>
</feature>
<reference evidence="5 6" key="1">
    <citation type="submission" date="2016-01" db="EMBL/GenBank/DDBJ databases">
        <title>Complete Genome Sequence of Paenibacillus yonginensis DCY84, a novel Plant Growth-Promoting Bacteria with Elicitation of Induced Systemic Resistance.</title>
        <authorList>
            <person name="Kim Y.J."/>
            <person name="Yang D.C."/>
            <person name="Sukweenadhi J."/>
        </authorList>
    </citation>
    <scope>NUCLEOTIDE SEQUENCE [LARGE SCALE GENOMIC DNA]</scope>
    <source>
        <strain evidence="5 6">DCY84</strain>
    </source>
</reference>
<evidence type="ECO:0000256" key="2">
    <source>
        <dbReference type="SAM" id="MobiDB-lite"/>
    </source>
</evidence>
<keyword evidence="3" id="KW-1133">Transmembrane helix</keyword>
<feature type="coiled-coil region" evidence="1">
    <location>
        <begin position="38"/>
        <end position="65"/>
    </location>
</feature>
<protein>
    <recommendedName>
        <fullName evidence="4">SAF domain-containing protein</fullName>
    </recommendedName>
</protein>
<dbReference type="Pfam" id="PF08666">
    <property type="entry name" value="SAF"/>
    <property type="match status" value="1"/>
</dbReference>
<organism evidence="5 6">
    <name type="scientific">Paenibacillus yonginensis</name>
    <dbReference type="NCBI Taxonomy" id="1462996"/>
    <lineage>
        <taxon>Bacteria</taxon>
        <taxon>Bacillati</taxon>
        <taxon>Bacillota</taxon>
        <taxon>Bacilli</taxon>
        <taxon>Bacillales</taxon>
        <taxon>Paenibacillaceae</taxon>
        <taxon>Paenibacillus</taxon>
    </lineage>
</organism>
<feature type="compositionally biased region" description="Polar residues" evidence="2">
    <location>
        <begin position="289"/>
        <end position="346"/>
    </location>
</feature>
<dbReference type="Proteomes" id="UP000092573">
    <property type="component" value="Chromosome"/>
</dbReference>
<keyword evidence="1" id="KW-0175">Coiled coil</keyword>
<accession>A0A1B1N1N7</accession>
<keyword evidence="6" id="KW-1185">Reference proteome</keyword>
<evidence type="ECO:0000256" key="1">
    <source>
        <dbReference type="SAM" id="Coils"/>
    </source>
</evidence>
<name>A0A1B1N1N7_9BACL</name>
<dbReference type="STRING" id="1462996.AWM70_12655"/>
<evidence type="ECO:0000256" key="3">
    <source>
        <dbReference type="SAM" id="Phobius"/>
    </source>
</evidence>
<sequence length="346" mass="38432">MSKIRFRQKRLIIASCIGGAVVLLVCVVSGYLYFDHIHSKYQKKSEALEQKLTKAEQQLNEERVNVTVVSQSRMAGDQLTENDLKTISVPKSAVPDDILDKTNIIGKYTKINLAANAVVTGSMLFEEGITPDDLRSQEFRLIELPLKLKKSDFVDVRIKFPTGQDYIVLSKKKVEDLNSGTVWYDMDEKEILRMSSAIVDAYINDASIYALSYVDPYMQREATVTYPSNAKVQDLIDTDPNIVEIASSELERRLRSKLEQDLQSMSEEDIQKYVTGKSKDDASAIPYTSEGSDSAETENRGQSQENPLINGGNRTNGISSDASEQSGGSGDSTQIFSDNNATVPVK</sequence>
<dbReference type="RefSeq" id="WP_068696922.1">
    <property type="nucleotide sequence ID" value="NZ_CP014167.1"/>
</dbReference>
<dbReference type="KEGG" id="pyg:AWM70_12655"/>
<feature type="region of interest" description="Disordered" evidence="2">
    <location>
        <begin position="273"/>
        <end position="346"/>
    </location>
</feature>
<dbReference type="OrthoDB" id="2840666at2"/>
<evidence type="ECO:0000313" key="6">
    <source>
        <dbReference type="Proteomes" id="UP000092573"/>
    </source>
</evidence>
<proteinExistence type="predicted"/>
<gene>
    <name evidence="5" type="ORF">AWM70_12655</name>
</gene>
<keyword evidence="3" id="KW-0812">Transmembrane</keyword>
<dbReference type="SMART" id="SM00858">
    <property type="entry name" value="SAF"/>
    <property type="match status" value="1"/>
</dbReference>
<evidence type="ECO:0000259" key="4">
    <source>
        <dbReference type="SMART" id="SM00858"/>
    </source>
</evidence>
<dbReference type="CDD" id="cd11614">
    <property type="entry name" value="SAF_CpaB_FlgA_like"/>
    <property type="match status" value="1"/>
</dbReference>
<dbReference type="AlphaFoldDB" id="A0A1B1N1N7"/>
<evidence type="ECO:0000313" key="5">
    <source>
        <dbReference type="EMBL" id="ANS75354.1"/>
    </source>
</evidence>
<feature type="domain" description="SAF" evidence="4">
    <location>
        <begin position="64"/>
        <end position="125"/>
    </location>
</feature>